<dbReference type="InterPro" id="IPR050424">
    <property type="entry name" value="Gfo-Idh-MocA_inositol_DH"/>
</dbReference>
<reference evidence="6 7" key="2">
    <citation type="submission" date="2019-02" db="EMBL/GenBank/DDBJ databases">
        <title>'Lichenibacterium ramalinii' gen. nov. sp. nov., 'Lichenibacterium minor' gen. nov. sp. nov.</title>
        <authorList>
            <person name="Pankratov T."/>
        </authorList>
    </citation>
    <scope>NUCLEOTIDE SEQUENCE [LARGE SCALE GENOMIC DNA]</scope>
    <source>
        <strain evidence="6 7">RmlP026</strain>
    </source>
</reference>
<gene>
    <name evidence="3" type="primary">iolG</name>
    <name evidence="6" type="ORF">D3273_03260</name>
</gene>
<dbReference type="GO" id="GO:0000166">
    <property type="term" value="F:nucleotide binding"/>
    <property type="evidence" value="ECO:0007669"/>
    <property type="project" value="InterPro"/>
</dbReference>
<comment type="caution">
    <text evidence="6">The sequence shown here is derived from an EMBL/GenBank/DDBJ whole genome shotgun (WGS) entry which is preliminary data.</text>
</comment>
<comment type="similarity">
    <text evidence="3">Belongs to the Gfo/Idh/MocA family.</text>
</comment>
<accession>A0A4Q2UAC4</accession>
<dbReference type="InterPro" id="IPR000683">
    <property type="entry name" value="Gfo/Idh/MocA-like_OxRdtase_N"/>
</dbReference>
<reference evidence="6 7" key="1">
    <citation type="submission" date="2018-12" db="EMBL/GenBank/DDBJ databases">
        <authorList>
            <person name="Grouzdev D.S."/>
            <person name="Krutkina M.S."/>
        </authorList>
    </citation>
    <scope>NUCLEOTIDE SEQUENCE [LARGE SCALE GENOMIC DNA]</scope>
    <source>
        <strain evidence="6 7">RmlP026</strain>
    </source>
</reference>
<dbReference type="AlphaFoldDB" id="A0A4Q2UAC4"/>
<dbReference type="GO" id="GO:0050112">
    <property type="term" value="F:inositol 2-dehydrogenase (NAD+) activity"/>
    <property type="evidence" value="ECO:0007669"/>
    <property type="project" value="UniProtKB-UniRule"/>
</dbReference>
<name>A0A4Q2UAC4_9HYPH</name>
<dbReference type="InterPro" id="IPR036291">
    <property type="entry name" value="NAD(P)-bd_dom_sf"/>
</dbReference>
<dbReference type="Pfam" id="PF02894">
    <property type="entry name" value="GFO_IDH_MocA_C"/>
    <property type="match status" value="1"/>
</dbReference>
<dbReference type="HAMAP" id="MF_01671">
    <property type="entry name" value="IolG"/>
    <property type="match status" value="1"/>
</dbReference>
<dbReference type="Proteomes" id="UP000290759">
    <property type="component" value="Unassembled WGS sequence"/>
</dbReference>
<keyword evidence="7" id="KW-1185">Reference proteome</keyword>
<comment type="catalytic activity">
    <reaction evidence="3">
        <text>myo-inositol + NAD(+) = scyllo-inosose + NADH + H(+)</text>
        <dbReference type="Rhea" id="RHEA:16949"/>
        <dbReference type="ChEBI" id="CHEBI:15378"/>
        <dbReference type="ChEBI" id="CHEBI:17268"/>
        <dbReference type="ChEBI" id="CHEBI:17811"/>
        <dbReference type="ChEBI" id="CHEBI:57540"/>
        <dbReference type="ChEBI" id="CHEBI:57945"/>
        <dbReference type="EC" id="1.1.1.18"/>
    </reaction>
</comment>
<comment type="subunit">
    <text evidence="3">Homotetramer.</text>
</comment>
<dbReference type="GO" id="GO:0019310">
    <property type="term" value="P:inositol catabolic process"/>
    <property type="evidence" value="ECO:0007669"/>
    <property type="project" value="UniProtKB-UniRule"/>
</dbReference>
<dbReference type="PANTHER" id="PTHR43593">
    <property type="match status" value="1"/>
</dbReference>
<dbReference type="Gene3D" id="3.40.50.720">
    <property type="entry name" value="NAD(P)-binding Rossmann-like Domain"/>
    <property type="match status" value="1"/>
</dbReference>
<feature type="domain" description="Gfo/Idh/MocA-like oxidoreductase C-terminal" evidence="5">
    <location>
        <begin position="136"/>
        <end position="323"/>
    </location>
</feature>
<evidence type="ECO:0000256" key="3">
    <source>
        <dbReference type="HAMAP-Rule" id="MF_01671"/>
    </source>
</evidence>
<keyword evidence="1 3" id="KW-0560">Oxidoreductase</keyword>
<dbReference type="InterPro" id="IPR023794">
    <property type="entry name" value="MI/DCI_dehydrogenase"/>
</dbReference>
<dbReference type="InterPro" id="IPR004104">
    <property type="entry name" value="Gfo/Idh/MocA-like_OxRdtase_C"/>
</dbReference>
<comment type="function">
    <text evidence="3">Involved in the oxidation of myo-inositol (MI) to 2-keto-myo-inositol (2KMI or 2-inosose).</text>
</comment>
<dbReference type="PANTHER" id="PTHR43593:SF1">
    <property type="entry name" value="INOSITOL 2-DEHYDROGENASE"/>
    <property type="match status" value="1"/>
</dbReference>
<dbReference type="EMBL" id="QYBB01000002">
    <property type="protein sequence ID" value="RYC33502.1"/>
    <property type="molecule type" value="Genomic_DNA"/>
</dbReference>
<evidence type="ECO:0000313" key="7">
    <source>
        <dbReference type="Proteomes" id="UP000290759"/>
    </source>
</evidence>
<dbReference type="SUPFAM" id="SSF55347">
    <property type="entry name" value="Glyceraldehyde-3-phosphate dehydrogenase-like, C-terminal domain"/>
    <property type="match status" value="1"/>
</dbReference>
<dbReference type="Gene3D" id="3.30.360.10">
    <property type="entry name" value="Dihydrodipicolinate Reductase, domain 2"/>
    <property type="match status" value="1"/>
</dbReference>
<evidence type="ECO:0000256" key="1">
    <source>
        <dbReference type="ARBA" id="ARBA00023002"/>
    </source>
</evidence>
<proteinExistence type="inferred from homology"/>
<dbReference type="Pfam" id="PF01408">
    <property type="entry name" value="GFO_IDH_MocA"/>
    <property type="match status" value="1"/>
</dbReference>
<sequence length="334" mass="35406">MALRIGVIGVGMIGQDHIRRLTTVLAGSTVTAVSDTDAARAREVAARFAGVEAFATGEELIASPAVDAVLVCSWGPSHRQYVTAAIRAGKFVFCEKPLATTERDGLAIIDAEVAHGSRLVQVGFMRRYDPAYRAMKASIDGGEIGAPLMFHSCHRNASVPSHYTADMAIVDTAVHDIDVARWLFAEEVSEVMVVTPKKSARGGLLQDPLLILLRMAGGAIVDVETSVNIDFGYDIRGEIVGETGTVALAESATVLVKRGGTVAARVPEDWRERFSRAYDVELQDWVDGCLAGTASGPSSWDGYAATVVTDAGLAAAASAAWAKVNLRDKPSIYG</sequence>
<feature type="domain" description="Gfo/Idh/MocA-like oxidoreductase N-terminal" evidence="4">
    <location>
        <begin position="3"/>
        <end position="124"/>
    </location>
</feature>
<dbReference type="EC" id="1.1.1.18" evidence="3"/>
<evidence type="ECO:0000259" key="4">
    <source>
        <dbReference type="Pfam" id="PF01408"/>
    </source>
</evidence>
<dbReference type="SUPFAM" id="SSF51735">
    <property type="entry name" value="NAD(P)-binding Rossmann-fold domains"/>
    <property type="match status" value="1"/>
</dbReference>
<keyword evidence="2 3" id="KW-0520">NAD</keyword>
<evidence type="ECO:0000256" key="2">
    <source>
        <dbReference type="ARBA" id="ARBA00023027"/>
    </source>
</evidence>
<dbReference type="RefSeq" id="WP_129223451.1">
    <property type="nucleotide sequence ID" value="NZ_QYBB01000002.1"/>
</dbReference>
<evidence type="ECO:0000313" key="6">
    <source>
        <dbReference type="EMBL" id="RYC33502.1"/>
    </source>
</evidence>
<evidence type="ECO:0000259" key="5">
    <source>
        <dbReference type="Pfam" id="PF02894"/>
    </source>
</evidence>
<organism evidence="6 7">
    <name type="scientific">Lichenibacterium minor</name>
    <dbReference type="NCBI Taxonomy" id="2316528"/>
    <lineage>
        <taxon>Bacteria</taxon>
        <taxon>Pseudomonadati</taxon>
        <taxon>Pseudomonadota</taxon>
        <taxon>Alphaproteobacteria</taxon>
        <taxon>Hyphomicrobiales</taxon>
        <taxon>Lichenihabitantaceae</taxon>
        <taxon>Lichenibacterium</taxon>
    </lineage>
</organism>
<protein>
    <recommendedName>
        <fullName evidence="3">Inositol 2-dehydrogenase</fullName>
        <ecNumber evidence="3">1.1.1.18</ecNumber>
    </recommendedName>
    <alternativeName>
        <fullName evidence="3">Myo-inositol 2-dehydrogenase</fullName>
        <shortName evidence="3">MI 2-dehydrogenase</shortName>
    </alternativeName>
</protein>
<dbReference type="OrthoDB" id="9815825at2"/>